<dbReference type="GO" id="GO:0016020">
    <property type="term" value="C:membrane"/>
    <property type="evidence" value="ECO:0007669"/>
    <property type="project" value="UniProtKB-SubCell"/>
</dbReference>
<organism evidence="4 5">
    <name type="scientific">Cryptolaemus montrouzieri</name>
    <dbReference type="NCBI Taxonomy" id="559131"/>
    <lineage>
        <taxon>Eukaryota</taxon>
        <taxon>Metazoa</taxon>
        <taxon>Ecdysozoa</taxon>
        <taxon>Arthropoda</taxon>
        <taxon>Hexapoda</taxon>
        <taxon>Insecta</taxon>
        <taxon>Pterygota</taxon>
        <taxon>Neoptera</taxon>
        <taxon>Endopterygota</taxon>
        <taxon>Coleoptera</taxon>
        <taxon>Polyphaga</taxon>
        <taxon>Cucujiformia</taxon>
        <taxon>Coccinelloidea</taxon>
        <taxon>Coccinellidae</taxon>
        <taxon>Scymninae</taxon>
        <taxon>Scymnini</taxon>
        <taxon>Cryptolaemus</taxon>
    </lineage>
</organism>
<dbReference type="GO" id="GO:0007155">
    <property type="term" value="P:cell adhesion"/>
    <property type="evidence" value="ECO:0007669"/>
    <property type="project" value="UniProtKB-ARBA"/>
</dbReference>
<proteinExistence type="predicted"/>
<feature type="domain" description="Ig-like" evidence="3">
    <location>
        <begin position="171"/>
        <end position="257"/>
    </location>
</feature>
<dbReference type="PANTHER" id="PTHR44170">
    <property type="entry name" value="PROTEIN SIDEKICK"/>
    <property type="match status" value="1"/>
</dbReference>
<name>A0ABD2P2P9_9CUCU</name>
<dbReference type="InterPro" id="IPR036179">
    <property type="entry name" value="Ig-like_dom_sf"/>
</dbReference>
<dbReference type="FunFam" id="2.60.40.10:FF:001118">
    <property type="entry name" value="Down syndrome cell adhesion molecule-like protein Dscam2"/>
    <property type="match status" value="1"/>
</dbReference>
<evidence type="ECO:0000259" key="3">
    <source>
        <dbReference type="PROSITE" id="PS50835"/>
    </source>
</evidence>
<dbReference type="EMBL" id="JABFTP020000165">
    <property type="protein sequence ID" value="KAL3284951.1"/>
    <property type="molecule type" value="Genomic_DNA"/>
</dbReference>
<dbReference type="SMART" id="SM00409">
    <property type="entry name" value="IG"/>
    <property type="match status" value="2"/>
</dbReference>
<accession>A0ABD2P2P9</accession>
<dbReference type="AlphaFoldDB" id="A0ABD2P2P9"/>
<keyword evidence="2" id="KW-1015">Disulfide bond</keyword>
<evidence type="ECO:0000313" key="4">
    <source>
        <dbReference type="EMBL" id="KAL3284951.1"/>
    </source>
</evidence>
<keyword evidence="5" id="KW-1185">Reference proteome</keyword>
<protein>
    <recommendedName>
        <fullName evidence="3">Ig-like domain-containing protein</fullName>
    </recommendedName>
</protein>
<dbReference type="InterPro" id="IPR007110">
    <property type="entry name" value="Ig-like_dom"/>
</dbReference>
<feature type="domain" description="Ig-like" evidence="3">
    <location>
        <begin position="78"/>
        <end position="169"/>
    </location>
</feature>
<evidence type="ECO:0000313" key="5">
    <source>
        <dbReference type="Proteomes" id="UP001516400"/>
    </source>
</evidence>
<dbReference type="InterPro" id="IPR003598">
    <property type="entry name" value="Ig_sub2"/>
</dbReference>
<dbReference type="InterPro" id="IPR003599">
    <property type="entry name" value="Ig_sub"/>
</dbReference>
<dbReference type="FunFam" id="2.60.40.10:FF:001049">
    <property type="entry name" value="Down syndrome cell adhesion molecule-like protein Dscam2"/>
    <property type="match status" value="1"/>
</dbReference>
<sequence>MADAGISYSSDAGGFDQNIPLKIFVFLAEFSQPICLLLAVSQIFWLDVYVNDKTLHSSIYEPKQKNTVRNIEHRGIVPPVIVENSGSVTVSQDEGAALICIAQGCPSPEYRWYSHSGMEPNLVTPGPRVRQLGPVLAIEAVTPEDGGVYRCSASNAGGEASAELRLTVSTPLHVEISPPMLSVHMGGSAEFRCVVSTQSGGPHLVTWYKDGRQLPSTGRGSSEALMVNNVGREDRGMYQCVIRRAEGDTAQAAAELQLGGE</sequence>
<gene>
    <name evidence="4" type="ORF">HHI36_019080</name>
</gene>
<dbReference type="SMART" id="SM00408">
    <property type="entry name" value="IGc2"/>
    <property type="match status" value="2"/>
</dbReference>
<dbReference type="InterPro" id="IPR013783">
    <property type="entry name" value="Ig-like_fold"/>
</dbReference>
<dbReference type="Pfam" id="PF13927">
    <property type="entry name" value="Ig_3"/>
    <property type="match status" value="2"/>
</dbReference>
<comment type="caution">
    <text evidence="4">The sequence shown here is derived from an EMBL/GenBank/DDBJ whole genome shotgun (WGS) entry which is preliminary data.</text>
</comment>
<dbReference type="SUPFAM" id="SSF48726">
    <property type="entry name" value="Immunoglobulin"/>
    <property type="match status" value="2"/>
</dbReference>
<keyword evidence="1" id="KW-0677">Repeat</keyword>
<evidence type="ECO:0000256" key="2">
    <source>
        <dbReference type="ARBA" id="ARBA00023157"/>
    </source>
</evidence>
<dbReference type="PANTHER" id="PTHR44170:SF6">
    <property type="entry name" value="CONTACTIN"/>
    <property type="match status" value="1"/>
</dbReference>
<dbReference type="PROSITE" id="PS50835">
    <property type="entry name" value="IG_LIKE"/>
    <property type="match status" value="2"/>
</dbReference>
<dbReference type="Gene3D" id="2.60.40.10">
    <property type="entry name" value="Immunoglobulins"/>
    <property type="match status" value="2"/>
</dbReference>
<reference evidence="4 5" key="1">
    <citation type="journal article" date="2021" name="BMC Biol.">
        <title>Horizontally acquired antibacterial genes associated with adaptive radiation of ladybird beetles.</title>
        <authorList>
            <person name="Li H.S."/>
            <person name="Tang X.F."/>
            <person name="Huang Y.H."/>
            <person name="Xu Z.Y."/>
            <person name="Chen M.L."/>
            <person name="Du X.Y."/>
            <person name="Qiu B.Y."/>
            <person name="Chen P.T."/>
            <person name="Zhang W."/>
            <person name="Slipinski A."/>
            <person name="Escalona H.E."/>
            <person name="Waterhouse R.M."/>
            <person name="Zwick A."/>
            <person name="Pang H."/>
        </authorList>
    </citation>
    <scope>NUCLEOTIDE SEQUENCE [LARGE SCALE GENOMIC DNA]</scope>
    <source>
        <strain evidence="4">SYSU2018</strain>
    </source>
</reference>
<evidence type="ECO:0000256" key="1">
    <source>
        <dbReference type="ARBA" id="ARBA00022737"/>
    </source>
</evidence>
<dbReference type="Proteomes" id="UP001516400">
    <property type="component" value="Unassembled WGS sequence"/>
</dbReference>